<gene>
    <name evidence="1" type="ORF">Glove_130g173</name>
</gene>
<sequence>MTTESYSQQKNSTKNVILTNECFEEIFKYLINDKDTLCSCLFVNRIFCKWVVKILWSQPFALLKEIPSNKLIQILINCLRDEEKKDLLKKCTLNFDIFSKKYRQPLFNYLTFVRELNYWCFFESTNLWLRNILMEQRYNHVNPNITNQVINTITIYLIKIIMIQGKHIRSLRWFNNDIYRDLPPIGRFPKDALSMVKYLSCGGFHIDDTAFNQLSKTCNNIIDLEISHYRKSHNSNLAALIRLQKGLKHITFNYISGGTWRLAAALHSQSSTLRSLKFVNFDFTDVNSKGLVVCNNLKSLEFFDCHGIDNEKFWKPIIDNSNFHLKKLSFARTIILSEVIEKFIINSNINLEEFMVDRTVTIEMPYLMEMLANNCPNISFLKIFLNSLDEISLLLSCISSFTKLKTLIIRTSACINISEILPIFSNLIPLSLQLLDFDMKISAESLQLFLENCKAPIQRIIMNYSYVLEDHIKVLINYVLEKESLKSIGYTYRTNWTSSDFSEFKFGVKENLKLLEESAKEFVAFIDPVDPNDCLFQCVGDSEGWGSSVGLQNTWEDLENLENLQTTWENSL</sequence>
<dbReference type="InterPro" id="IPR032675">
    <property type="entry name" value="LRR_dom_sf"/>
</dbReference>
<dbReference type="Proteomes" id="UP000266861">
    <property type="component" value="Unassembled WGS sequence"/>
</dbReference>
<name>A0A397J0T3_9GLOM</name>
<reference evidence="1 2" key="1">
    <citation type="submission" date="2018-08" db="EMBL/GenBank/DDBJ databases">
        <title>Genome and evolution of the arbuscular mycorrhizal fungus Diversispora epigaea (formerly Glomus versiforme) and its bacterial endosymbionts.</title>
        <authorList>
            <person name="Sun X."/>
            <person name="Fei Z."/>
            <person name="Harrison M."/>
        </authorList>
    </citation>
    <scope>NUCLEOTIDE SEQUENCE [LARGE SCALE GENOMIC DNA]</scope>
    <source>
        <strain evidence="1 2">IT104</strain>
    </source>
</reference>
<comment type="caution">
    <text evidence="1">The sequence shown here is derived from an EMBL/GenBank/DDBJ whole genome shotgun (WGS) entry which is preliminary data.</text>
</comment>
<dbReference type="AlphaFoldDB" id="A0A397J0T3"/>
<dbReference type="SUPFAM" id="SSF52047">
    <property type="entry name" value="RNI-like"/>
    <property type="match status" value="1"/>
</dbReference>
<protein>
    <recommendedName>
        <fullName evidence="3">F-box domain-containing protein</fullName>
    </recommendedName>
</protein>
<evidence type="ECO:0008006" key="3">
    <source>
        <dbReference type="Google" id="ProtNLM"/>
    </source>
</evidence>
<keyword evidence="2" id="KW-1185">Reference proteome</keyword>
<proteinExistence type="predicted"/>
<accession>A0A397J0T3</accession>
<organism evidence="1 2">
    <name type="scientific">Diversispora epigaea</name>
    <dbReference type="NCBI Taxonomy" id="1348612"/>
    <lineage>
        <taxon>Eukaryota</taxon>
        <taxon>Fungi</taxon>
        <taxon>Fungi incertae sedis</taxon>
        <taxon>Mucoromycota</taxon>
        <taxon>Glomeromycotina</taxon>
        <taxon>Glomeromycetes</taxon>
        <taxon>Diversisporales</taxon>
        <taxon>Diversisporaceae</taxon>
        <taxon>Diversispora</taxon>
    </lineage>
</organism>
<evidence type="ECO:0000313" key="1">
    <source>
        <dbReference type="EMBL" id="RHZ80977.1"/>
    </source>
</evidence>
<dbReference type="Gene3D" id="3.80.10.10">
    <property type="entry name" value="Ribonuclease Inhibitor"/>
    <property type="match status" value="1"/>
</dbReference>
<evidence type="ECO:0000313" key="2">
    <source>
        <dbReference type="Proteomes" id="UP000266861"/>
    </source>
</evidence>
<dbReference type="OrthoDB" id="2328876at2759"/>
<dbReference type="EMBL" id="PQFF01000121">
    <property type="protein sequence ID" value="RHZ80977.1"/>
    <property type="molecule type" value="Genomic_DNA"/>
</dbReference>